<dbReference type="EMBL" id="JYNV01000078">
    <property type="protein sequence ID" value="KZM27115.1"/>
    <property type="molecule type" value="Genomic_DNA"/>
</dbReference>
<gene>
    <name evidence="2" type="ORF">ST47_g1715</name>
</gene>
<organism evidence="2 3">
    <name type="scientific">Didymella rabiei</name>
    <name type="common">Chickpea ascochyta blight fungus</name>
    <name type="synonym">Mycosphaerella rabiei</name>
    <dbReference type="NCBI Taxonomy" id="5454"/>
    <lineage>
        <taxon>Eukaryota</taxon>
        <taxon>Fungi</taxon>
        <taxon>Dikarya</taxon>
        <taxon>Ascomycota</taxon>
        <taxon>Pezizomycotina</taxon>
        <taxon>Dothideomycetes</taxon>
        <taxon>Pleosporomycetidae</taxon>
        <taxon>Pleosporales</taxon>
        <taxon>Pleosporineae</taxon>
        <taxon>Didymellaceae</taxon>
        <taxon>Ascochyta</taxon>
    </lineage>
</organism>
<evidence type="ECO:0000313" key="2">
    <source>
        <dbReference type="EMBL" id="KZM27115.1"/>
    </source>
</evidence>
<sequence length="138" mass="14935">MVAQASKGPASRGEAPVQIRDVSYSITSSNRDHIETPRHCDTATPRHREGTAAQHLRLAFFPRPLPGARRPRSPFGKNSPPTIMTLLLAGSSPSDLLAASSQLLTTAWAPETRSSWSADGQRVPYTHSQSEPAEVLPQ</sequence>
<feature type="region of interest" description="Disordered" evidence="1">
    <location>
        <begin position="27"/>
        <end position="46"/>
    </location>
</feature>
<feature type="region of interest" description="Disordered" evidence="1">
    <location>
        <begin position="112"/>
        <end position="138"/>
    </location>
</feature>
<evidence type="ECO:0000256" key="1">
    <source>
        <dbReference type="SAM" id="MobiDB-lite"/>
    </source>
</evidence>
<name>A0A163KMZ3_DIDRA</name>
<reference evidence="2 3" key="1">
    <citation type="journal article" date="2016" name="Sci. Rep.">
        <title>Draft genome sequencing and secretome analysis of fungal phytopathogen Ascochyta rabiei provides insight into the necrotrophic effector repertoire.</title>
        <authorList>
            <person name="Verma S."/>
            <person name="Gazara R.K."/>
            <person name="Nizam S."/>
            <person name="Parween S."/>
            <person name="Chattopadhyay D."/>
            <person name="Verma P.K."/>
        </authorList>
    </citation>
    <scope>NUCLEOTIDE SEQUENCE [LARGE SCALE GENOMIC DNA]</scope>
    <source>
        <strain evidence="2 3">ArDII</strain>
    </source>
</reference>
<feature type="compositionally biased region" description="Basic and acidic residues" evidence="1">
    <location>
        <begin position="30"/>
        <end position="46"/>
    </location>
</feature>
<accession>A0A163KMZ3</accession>
<protein>
    <submittedName>
        <fullName evidence="2">Uncharacterized protein</fullName>
    </submittedName>
</protein>
<comment type="caution">
    <text evidence="2">The sequence shown here is derived from an EMBL/GenBank/DDBJ whole genome shotgun (WGS) entry which is preliminary data.</text>
</comment>
<dbReference type="Proteomes" id="UP000076837">
    <property type="component" value="Unassembled WGS sequence"/>
</dbReference>
<dbReference type="AlphaFoldDB" id="A0A163KMZ3"/>
<proteinExistence type="predicted"/>
<keyword evidence="3" id="KW-1185">Reference proteome</keyword>
<evidence type="ECO:0000313" key="3">
    <source>
        <dbReference type="Proteomes" id="UP000076837"/>
    </source>
</evidence>